<dbReference type="EMBL" id="JAULUE010002059">
    <property type="protein sequence ID" value="KAK5886703.1"/>
    <property type="molecule type" value="Genomic_DNA"/>
</dbReference>
<feature type="region of interest" description="Disordered" evidence="1">
    <location>
        <begin position="69"/>
        <end position="92"/>
    </location>
</feature>
<protein>
    <submittedName>
        <fullName evidence="2">Uncharacterized protein</fullName>
    </submittedName>
</protein>
<dbReference type="AlphaFoldDB" id="A0AAN8GQI4"/>
<keyword evidence="3" id="KW-1185">Reference proteome</keyword>
<feature type="compositionally biased region" description="Basic and acidic residues" evidence="1">
    <location>
        <begin position="77"/>
        <end position="92"/>
    </location>
</feature>
<proteinExistence type="predicted"/>
<dbReference type="Proteomes" id="UP001335648">
    <property type="component" value="Unassembled WGS sequence"/>
</dbReference>
<gene>
    <name evidence="2" type="ORF">CesoFtcFv8_017708</name>
</gene>
<evidence type="ECO:0000256" key="1">
    <source>
        <dbReference type="SAM" id="MobiDB-lite"/>
    </source>
</evidence>
<organism evidence="2 3">
    <name type="scientific">Champsocephalus esox</name>
    <name type="common">pike icefish</name>
    <dbReference type="NCBI Taxonomy" id="159716"/>
    <lineage>
        <taxon>Eukaryota</taxon>
        <taxon>Metazoa</taxon>
        <taxon>Chordata</taxon>
        <taxon>Craniata</taxon>
        <taxon>Vertebrata</taxon>
        <taxon>Euteleostomi</taxon>
        <taxon>Actinopterygii</taxon>
        <taxon>Neopterygii</taxon>
        <taxon>Teleostei</taxon>
        <taxon>Neoteleostei</taxon>
        <taxon>Acanthomorphata</taxon>
        <taxon>Eupercaria</taxon>
        <taxon>Perciformes</taxon>
        <taxon>Notothenioidei</taxon>
        <taxon>Channichthyidae</taxon>
        <taxon>Champsocephalus</taxon>
    </lineage>
</organism>
<sequence length="105" mass="11713">MGVLVCVRGRGKEPLKNQKSRGVCIRPSCSVRLQVTRPPAPITQRLMELTFRRALPTPGLPVLCQPLTKPRVSHRQGRSENRARESTQAEVELRTPFSISLGLSK</sequence>
<evidence type="ECO:0000313" key="2">
    <source>
        <dbReference type="EMBL" id="KAK5886703.1"/>
    </source>
</evidence>
<accession>A0AAN8GQI4</accession>
<evidence type="ECO:0000313" key="3">
    <source>
        <dbReference type="Proteomes" id="UP001335648"/>
    </source>
</evidence>
<name>A0AAN8GQI4_9TELE</name>
<comment type="caution">
    <text evidence="2">The sequence shown here is derived from an EMBL/GenBank/DDBJ whole genome shotgun (WGS) entry which is preliminary data.</text>
</comment>
<reference evidence="2 3" key="1">
    <citation type="journal article" date="2023" name="Mol. Biol. Evol.">
        <title>Genomics of Secondarily Temperate Adaptation in the Only Non-Antarctic Icefish.</title>
        <authorList>
            <person name="Rivera-Colon A.G."/>
            <person name="Rayamajhi N."/>
            <person name="Minhas B.F."/>
            <person name="Madrigal G."/>
            <person name="Bilyk K.T."/>
            <person name="Yoon V."/>
            <person name="Hune M."/>
            <person name="Gregory S."/>
            <person name="Cheng C.H.C."/>
            <person name="Catchen J.M."/>
        </authorList>
    </citation>
    <scope>NUCLEOTIDE SEQUENCE [LARGE SCALE GENOMIC DNA]</scope>
    <source>
        <strain evidence="2">JC2023a</strain>
    </source>
</reference>